<feature type="domain" description="Major facilitator superfamily (MFS) profile" evidence="7">
    <location>
        <begin position="23"/>
        <end position="397"/>
    </location>
</feature>
<dbReference type="EMBL" id="CP147846">
    <property type="protein sequence ID" value="WXG68924.1"/>
    <property type="molecule type" value="Genomic_DNA"/>
</dbReference>
<dbReference type="PANTHER" id="PTHR43124">
    <property type="entry name" value="PURINE EFFLUX PUMP PBUE"/>
    <property type="match status" value="1"/>
</dbReference>
<dbReference type="PROSITE" id="PS00217">
    <property type="entry name" value="SUGAR_TRANSPORT_2"/>
    <property type="match status" value="1"/>
</dbReference>
<dbReference type="PROSITE" id="PS50850">
    <property type="entry name" value="MFS"/>
    <property type="match status" value="1"/>
</dbReference>
<dbReference type="InterPro" id="IPR020846">
    <property type="entry name" value="MFS_dom"/>
</dbReference>
<keyword evidence="9" id="KW-1185">Reference proteome</keyword>
<feature type="transmembrane region" description="Helical" evidence="6">
    <location>
        <begin position="281"/>
        <end position="302"/>
    </location>
</feature>
<dbReference type="InterPro" id="IPR050189">
    <property type="entry name" value="MFS_Efflux_Transporters"/>
</dbReference>
<protein>
    <submittedName>
        <fullName evidence="8">MFS transporter</fullName>
    </submittedName>
</protein>
<feature type="transmembrane region" description="Helical" evidence="6">
    <location>
        <begin position="61"/>
        <end position="82"/>
    </location>
</feature>
<keyword evidence="4 6" id="KW-1133">Transmembrane helix</keyword>
<dbReference type="SUPFAM" id="SSF103473">
    <property type="entry name" value="MFS general substrate transporter"/>
    <property type="match status" value="1"/>
</dbReference>
<evidence type="ECO:0000256" key="2">
    <source>
        <dbReference type="ARBA" id="ARBA00022475"/>
    </source>
</evidence>
<dbReference type="RefSeq" id="WP_338889438.1">
    <property type="nucleotide sequence ID" value="NZ_CP147846.1"/>
</dbReference>
<feature type="transmembrane region" description="Helical" evidence="6">
    <location>
        <begin position="89"/>
        <end position="107"/>
    </location>
</feature>
<dbReference type="InterPro" id="IPR005829">
    <property type="entry name" value="Sugar_transporter_CS"/>
</dbReference>
<evidence type="ECO:0000259" key="7">
    <source>
        <dbReference type="PROSITE" id="PS50850"/>
    </source>
</evidence>
<dbReference type="Proteomes" id="UP001432000">
    <property type="component" value="Chromosome"/>
</dbReference>
<evidence type="ECO:0000256" key="1">
    <source>
        <dbReference type="ARBA" id="ARBA00004651"/>
    </source>
</evidence>
<accession>A0ABZ2PIR1</accession>
<keyword evidence="2" id="KW-1003">Cell membrane</keyword>
<feature type="transmembrane region" description="Helical" evidence="6">
    <location>
        <begin position="113"/>
        <end position="135"/>
    </location>
</feature>
<evidence type="ECO:0000256" key="6">
    <source>
        <dbReference type="SAM" id="Phobius"/>
    </source>
</evidence>
<sequence>MSSTELSGSHTSDLDRVTRVPLPVYVLAFTILAFTTSEFMVSGLMNDLARDLPASIPSVGYLIAIYALSMVVVAPPASIYLTKFRPKSALVAISIVFIIGELIAAAAPSYAAIVIGRILTGAAAGTAYGVTLSIAAQAVPESIRGRAIGIVMGGNTIGTVIGLPVASFLGNAFGWRIAFAFVAVLAASALAASVALIPAVGTSPRPKVLAQLSELRNGSLWLAYATSGLLIGAVFSIFSYFSPVLTERAGFDQSWVPIILAAYGVLCVVGITVVSRFSDNFPLTVASVGAVVVFLSGLLFIFGDTNSVAVLVGVAALGFAGVSLDPAFAVRVMKVGGTSFVVNTVHTSIICFGIFLGASLGGVIIDWSGSVHSVYYLSLAFAGAGIVVLAPKLGAVRAEMQTEN</sequence>
<organism evidence="8 9">
    <name type="scientific">Rhodococcus sovatensis</name>
    <dbReference type="NCBI Taxonomy" id="1805840"/>
    <lineage>
        <taxon>Bacteria</taxon>
        <taxon>Bacillati</taxon>
        <taxon>Actinomycetota</taxon>
        <taxon>Actinomycetes</taxon>
        <taxon>Mycobacteriales</taxon>
        <taxon>Nocardiaceae</taxon>
        <taxon>Rhodococcus</taxon>
    </lineage>
</organism>
<feature type="transmembrane region" description="Helical" evidence="6">
    <location>
        <begin position="221"/>
        <end position="242"/>
    </location>
</feature>
<evidence type="ECO:0000313" key="9">
    <source>
        <dbReference type="Proteomes" id="UP001432000"/>
    </source>
</evidence>
<feature type="transmembrane region" description="Helical" evidence="6">
    <location>
        <begin position="340"/>
        <end position="365"/>
    </location>
</feature>
<dbReference type="Pfam" id="PF07690">
    <property type="entry name" value="MFS_1"/>
    <property type="match status" value="1"/>
</dbReference>
<feature type="transmembrane region" description="Helical" evidence="6">
    <location>
        <begin position="20"/>
        <end position="41"/>
    </location>
</feature>
<proteinExistence type="predicted"/>
<gene>
    <name evidence="8" type="ORF">WDS16_27770</name>
</gene>
<keyword evidence="5 6" id="KW-0472">Membrane</keyword>
<keyword evidence="3 6" id="KW-0812">Transmembrane</keyword>
<evidence type="ECO:0000256" key="5">
    <source>
        <dbReference type="ARBA" id="ARBA00023136"/>
    </source>
</evidence>
<evidence type="ECO:0000313" key="8">
    <source>
        <dbReference type="EMBL" id="WXG68924.1"/>
    </source>
</evidence>
<feature type="transmembrane region" description="Helical" evidence="6">
    <location>
        <begin position="147"/>
        <end position="169"/>
    </location>
</feature>
<feature type="transmembrane region" description="Helical" evidence="6">
    <location>
        <begin position="308"/>
        <end position="328"/>
    </location>
</feature>
<evidence type="ECO:0000256" key="3">
    <source>
        <dbReference type="ARBA" id="ARBA00022692"/>
    </source>
</evidence>
<feature type="transmembrane region" description="Helical" evidence="6">
    <location>
        <begin position="254"/>
        <end position="274"/>
    </location>
</feature>
<dbReference type="InterPro" id="IPR036259">
    <property type="entry name" value="MFS_trans_sf"/>
</dbReference>
<comment type="subcellular location">
    <subcellularLocation>
        <location evidence="1">Cell membrane</location>
        <topology evidence="1">Multi-pass membrane protein</topology>
    </subcellularLocation>
</comment>
<name>A0ABZ2PIR1_9NOCA</name>
<feature type="transmembrane region" description="Helical" evidence="6">
    <location>
        <begin position="371"/>
        <end position="390"/>
    </location>
</feature>
<dbReference type="CDD" id="cd17324">
    <property type="entry name" value="MFS_NepI_like"/>
    <property type="match status" value="1"/>
</dbReference>
<evidence type="ECO:0000256" key="4">
    <source>
        <dbReference type="ARBA" id="ARBA00022989"/>
    </source>
</evidence>
<reference evidence="8 9" key="1">
    <citation type="submission" date="2024-03" db="EMBL/GenBank/DDBJ databases">
        <title>Natural products discovery in diverse microorganisms through a two-stage MS feature dereplication strategy.</title>
        <authorList>
            <person name="Zhang R."/>
        </authorList>
    </citation>
    <scope>NUCLEOTIDE SEQUENCE [LARGE SCALE GENOMIC DNA]</scope>
    <source>
        <strain evidence="8 9">18930</strain>
    </source>
</reference>
<dbReference type="Gene3D" id="1.20.1250.20">
    <property type="entry name" value="MFS general substrate transporter like domains"/>
    <property type="match status" value="2"/>
</dbReference>
<feature type="transmembrane region" description="Helical" evidence="6">
    <location>
        <begin position="175"/>
        <end position="200"/>
    </location>
</feature>
<dbReference type="InterPro" id="IPR011701">
    <property type="entry name" value="MFS"/>
</dbReference>
<dbReference type="PANTHER" id="PTHR43124:SF8">
    <property type="entry name" value="INNER MEMBRANE TRANSPORT PROTEIN YDHP"/>
    <property type="match status" value="1"/>
</dbReference>